<evidence type="ECO:0000313" key="1">
    <source>
        <dbReference type="EMBL" id="KDQ15584.1"/>
    </source>
</evidence>
<sequence length="107" mass="11943">MPRRVAVGVASGHCAGADRLRALSCGTARWGGGTAQKCSALTSTSLVSRGRACGYINRCVHKDETHHHLHYSSLNKFKNHAHNDSLILRHRSRRPRRPLGRVQRRCH</sequence>
<dbReference type="EMBL" id="KL198031">
    <property type="protein sequence ID" value="KDQ15584.1"/>
    <property type="molecule type" value="Genomic_DNA"/>
</dbReference>
<dbReference type="Proteomes" id="UP000027195">
    <property type="component" value="Unassembled WGS sequence"/>
</dbReference>
<protein>
    <submittedName>
        <fullName evidence="1">Uncharacterized protein</fullName>
    </submittedName>
</protein>
<dbReference type="HOGENOM" id="CLU_2209581_0_0_1"/>
<proteinExistence type="predicted"/>
<dbReference type="AlphaFoldDB" id="A0A067MJ54"/>
<evidence type="ECO:0000313" key="2">
    <source>
        <dbReference type="Proteomes" id="UP000027195"/>
    </source>
</evidence>
<dbReference type="InParanoid" id="A0A067MJ54"/>
<gene>
    <name evidence="1" type="ORF">BOTBODRAFT_65285</name>
</gene>
<name>A0A067MJ54_BOTB1</name>
<keyword evidence="2" id="KW-1185">Reference proteome</keyword>
<accession>A0A067MJ54</accession>
<reference evidence="2" key="1">
    <citation type="journal article" date="2014" name="Proc. Natl. Acad. Sci. U.S.A.">
        <title>Extensive sampling of basidiomycete genomes demonstrates inadequacy of the white-rot/brown-rot paradigm for wood decay fungi.</title>
        <authorList>
            <person name="Riley R."/>
            <person name="Salamov A.A."/>
            <person name="Brown D.W."/>
            <person name="Nagy L.G."/>
            <person name="Floudas D."/>
            <person name="Held B.W."/>
            <person name="Levasseur A."/>
            <person name="Lombard V."/>
            <person name="Morin E."/>
            <person name="Otillar R."/>
            <person name="Lindquist E.A."/>
            <person name="Sun H."/>
            <person name="LaButti K.M."/>
            <person name="Schmutz J."/>
            <person name="Jabbour D."/>
            <person name="Luo H."/>
            <person name="Baker S.E."/>
            <person name="Pisabarro A.G."/>
            <person name="Walton J.D."/>
            <person name="Blanchette R.A."/>
            <person name="Henrissat B."/>
            <person name="Martin F."/>
            <person name="Cullen D."/>
            <person name="Hibbett D.S."/>
            <person name="Grigoriev I.V."/>
        </authorList>
    </citation>
    <scope>NUCLEOTIDE SEQUENCE [LARGE SCALE GENOMIC DNA]</scope>
    <source>
        <strain evidence="2">FD-172 SS1</strain>
    </source>
</reference>
<organism evidence="1 2">
    <name type="scientific">Botryobasidium botryosum (strain FD-172 SS1)</name>
    <dbReference type="NCBI Taxonomy" id="930990"/>
    <lineage>
        <taxon>Eukaryota</taxon>
        <taxon>Fungi</taxon>
        <taxon>Dikarya</taxon>
        <taxon>Basidiomycota</taxon>
        <taxon>Agaricomycotina</taxon>
        <taxon>Agaricomycetes</taxon>
        <taxon>Cantharellales</taxon>
        <taxon>Botryobasidiaceae</taxon>
        <taxon>Botryobasidium</taxon>
    </lineage>
</organism>